<keyword evidence="2" id="KW-1185">Reference proteome</keyword>
<proteinExistence type="predicted"/>
<dbReference type="InterPro" id="IPR036388">
    <property type="entry name" value="WH-like_DNA-bd_sf"/>
</dbReference>
<dbReference type="EMBL" id="CP001739">
    <property type="protein sequence ID" value="ACZ07440.1"/>
    <property type="molecule type" value="Genomic_DNA"/>
</dbReference>
<evidence type="ECO:0000313" key="1">
    <source>
        <dbReference type="EMBL" id="ACZ07440.1"/>
    </source>
</evidence>
<reference evidence="1 2" key="2">
    <citation type="journal article" date="2010" name="Stand. Genomic Sci.">
        <title>Complete genome sequence of Sebaldella termitidis type strain (NCTC 11300).</title>
        <authorList>
            <person name="Harmon-Smith M."/>
            <person name="Celia L."/>
            <person name="Chertkov O."/>
            <person name="Lapidus A."/>
            <person name="Copeland A."/>
            <person name="Glavina Del Rio T."/>
            <person name="Nolan M."/>
            <person name="Lucas S."/>
            <person name="Tice H."/>
            <person name="Cheng J.F."/>
            <person name="Han C."/>
            <person name="Detter J.C."/>
            <person name="Bruce D."/>
            <person name="Goodwin L."/>
            <person name="Pitluck S."/>
            <person name="Pati A."/>
            <person name="Liolios K."/>
            <person name="Ivanova N."/>
            <person name="Mavromatis K."/>
            <person name="Mikhailova N."/>
            <person name="Chen A."/>
            <person name="Palaniappan K."/>
            <person name="Land M."/>
            <person name="Hauser L."/>
            <person name="Chang Y.J."/>
            <person name="Jeffries C.D."/>
            <person name="Brettin T."/>
            <person name="Goker M."/>
            <person name="Beck B."/>
            <person name="Bristow J."/>
            <person name="Eisen J.A."/>
            <person name="Markowitz V."/>
            <person name="Hugenholtz P."/>
            <person name="Kyrpides N.C."/>
            <person name="Klenk H.P."/>
            <person name="Chen F."/>
        </authorList>
    </citation>
    <scope>NUCLEOTIDE SEQUENCE [LARGE SCALE GENOMIC DNA]</scope>
    <source>
        <strain evidence="2">ATCC 33386 / NCTC 11300</strain>
    </source>
</reference>
<dbReference type="AlphaFoldDB" id="D1ANW6"/>
<protein>
    <submittedName>
        <fullName evidence="1">Initiator RepB protein</fullName>
    </submittedName>
</protein>
<gene>
    <name evidence="1" type="ordered locus">Sterm_0567</name>
</gene>
<organism evidence="1 2">
    <name type="scientific">Sebaldella termitidis (strain ATCC 33386 / NCTC 11300)</name>
    <dbReference type="NCBI Taxonomy" id="526218"/>
    <lineage>
        <taxon>Bacteria</taxon>
        <taxon>Fusobacteriati</taxon>
        <taxon>Fusobacteriota</taxon>
        <taxon>Fusobacteriia</taxon>
        <taxon>Fusobacteriales</taxon>
        <taxon>Leptotrichiaceae</taxon>
        <taxon>Sebaldella</taxon>
    </lineage>
</organism>
<dbReference type="Proteomes" id="UP000000845">
    <property type="component" value="Chromosome"/>
</dbReference>
<dbReference type="Gene3D" id="1.10.10.10">
    <property type="entry name" value="Winged helix-like DNA-binding domain superfamily/Winged helix DNA-binding domain"/>
    <property type="match status" value="1"/>
</dbReference>
<accession>D1ANW6</accession>
<dbReference type="eggNOG" id="COG5527">
    <property type="taxonomic scope" value="Bacteria"/>
</dbReference>
<dbReference type="HOGENOM" id="CLU_057117_0_0_0"/>
<sequence>MIDIFNFTPTKKSKNFIVNIKLNKNFSKSEKEFFELLIFNFDLASPYISLDSKDLIKVLNLDTDSKLQDFLHKITDKKVLYSITEEDAVIYSGAFSPVSSYFQKKEKIYIFTAEELKLFLTEENIFSHFNFKKFIFMEKNLSLILYNHLNNILPANTLSVTVTELKELFGLEDSYNRIYDFEKYILKKIVKNINKYTDLEVKYEKPAHSGSVINFTFKSTYRENIFEKTKEIIDTVKSKIINYENVYNLILNYLEKRGLSYVNNNVSYINSLKNIQNFDAHLRKALLYDLYSSNLKNIKPESKFISFFEKYHVYKNSVTLQNDLYKYINSILYITSSLEELYSFEVINEIKNLEDGSFFTYKNEDFEIFVEFLQNKSSSIQIFIREDLI</sequence>
<name>D1ANW6_SEBTE</name>
<dbReference type="KEGG" id="str:Sterm_0567"/>
<dbReference type="SUPFAM" id="SSF46785">
    <property type="entry name" value="Winged helix' DNA-binding domain"/>
    <property type="match status" value="1"/>
</dbReference>
<dbReference type="Pfam" id="PF21205">
    <property type="entry name" value="Rep3_C"/>
    <property type="match status" value="1"/>
</dbReference>
<reference evidence="2" key="1">
    <citation type="submission" date="2009-09" db="EMBL/GenBank/DDBJ databases">
        <title>The complete chromosome of Sebaldella termitidis ATCC 33386.</title>
        <authorList>
            <consortium name="US DOE Joint Genome Institute (JGI-PGF)"/>
            <person name="Lucas S."/>
            <person name="Copeland A."/>
            <person name="Lapidus A."/>
            <person name="Glavina del Rio T."/>
            <person name="Dalin E."/>
            <person name="Tice H."/>
            <person name="Bruce D."/>
            <person name="Goodwin L."/>
            <person name="Pitluck S."/>
            <person name="Kyrpides N."/>
            <person name="Mavromatis K."/>
            <person name="Ivanova N."/>
            <person name="Mikhailova N."/>
            <person name="Sims D."/>
            <person name="Meincke L."/>
            <person name="Brettin T."/>
            <person name="Detter J.C."/>
            <person name="Han C."/>
            <person name="Larimer F."/>
            <person name="Land M."/>
            <person name="Hauser L."/>
            <person name="Markowitz V."/>
            <person name="Cheng J.F."/>
            <person name="Hugenholtz P."/>
            <person name="Woyke T."/>
            <person name="Wu D."/>
            <person name="Eisen J.A."/>
        </authorList>
    </citation>
    <scope>NUCLEOTIDE SEQUENCE [LARGE SCALE GENOMIC DNA]</scope>
    <source>
        <strain evidence="2">ATCC 33386 / NCTC 11300</strain>
    </source>
</reference>
<evidence type="ECO:0000313" key="2">
    <source>
        <dbReference type="Proteomes" id="UP000000845"/>
    </source>
</evidence>
<dbReference type="RefSeq" id="WP_012860036.1">
    <property type="nucleotide sequence ID" value="NC_013517.1"/>
</dbReference>
<dbReference type="InterPro" id="IPR036390">
    <property type="entry name" value="WH_DNA-bd_sf"/>
</dbReference>